<keyword evidence="2" id="KW-1133">Transmembrane helix</keyword>
<feature type="signal peptide" evidence="3">
    <location>
        <begin position="1"/>
        <end position="15"/>
    </location>
</feature>
<protein>
    <submittedName>
        <fullName evidence="4">Uncharacterized protein</fullName>
    </submittedName>
</protein>
<evidence type="ECO:0000313" key="5">
    <source>
        <dbReference type="Proteomes" id="UP000750711"/>
    </source>
</evidence>
<keyword evidence="2" id="KW-0472">Membrane</keyword>
<feature type="transmembrane region" description="Helical" evidence="2">
    <location>
        <begin position="164"/>
        <end position="187"/>
    </location>
</feature>
<name>A0A9P8L3M6_9PEZI</name>
<keyword evidence="3" id="KW-0732">Signal</keyword>
<organism evidence="4 5">
    <name type="scientific">Trichoglossum hirsutum</name>
    <dbReference type="NCBI Taxonomy" id="265104"/>
    <lineage>
        <taxon>Eukaryota</taxon>
        <taxon>Fungi</taxon>
        <taxon>Dikarya</taxon>
        <taxon>Ascomycota</taxon>
        <taxon>Pezizomycotina</taxon>
        <taxon>Geoglossomycetes</taxon>
        <taxon>Geoglossales</taxon>
        <taxon>Geoglossaceae</taxon>
        <taxon>Trichoglossum</taxon>
    </lineage>
</organism>
<feature type="non-terminal residue" evidence="4">
    <location>
        <position position="188"/>
    </location>
</feature>
<sequence>MFWVTLQIFLTRASAQVDDGDWTFGQILPIVLLCNPLITIVEVFTESKKESDEKRERYDESGTEPEETKPQSAKRGDVPHDIEARSPIHEGNIPRSEARTALTIKVPEHEGSGVYQLGEQTDSTARNYYETEWMRAAVALALGQILAFTISLFVSLIRHLNLRFLIVVDCLVLFASQLCSTGALVMFG</sequence>
<keyword evidence="2" id="KW-0812">Transmembrane</keyword>
<dbReference type="AlphaFoldDB" id="A0A9P8L3M6"/>
<comment type="caution">
    <text evidence="4">The sequence shown here is derived from an EMBL/GenBank/DDBJ whole genome shotgun (WGS) entry which is preliminary data.</text>
</comment>
<dbReference type="Proteomes" id="UP000750711">
    <property type="component" value="Unassembled WGS sequence"/>
</dbReference>
<keyword evidence="5" id="KW-1185">Reference proteome</keyword>
<proteinExistence type="predicted"/>
<evidence type="ECO:0000256" key="1">
    <source>
        <dbReference type="SAM" id="MobiDB-lite"/>
    </source>
</evidence>
<dbReference type="EMBL" id="JAGHQM010001478">
    <property type="protein sequence ID" value="KAH0553432.1"/>
    <property type="molecule type" value="Genomic_DNA"/>
</dbReference>
<feature type="transmembrane region" description="Helical" evidence="2">
    <location>
        <begin position="136"/>
        <end position="158"/>
    </location>
</feature>
<feature type="region of interest" description="Disordered" evidence="1">
    <location>
        <begin position="49"/>
        <end position="90"/>
    </location>
</feature>
<reference evidence="4" key="1">
    <citation type="submission" date="2021-03" db="EMBL/GenBank/DDBJ databases">
        <title>Comparative genomics and phylogenomic investigation of the class Geoglossomycetes provide insights into ecological specialization and systematics.</title>
        <authorList>
            <person name="Melie T."/>
            <person name="Pirro S."/>
            <person name="Miller A.N."/>
            <person name="Quandt A."/>
        </authorList>
    </citation>
    <scope>NUCLEOTIDE SEQUENCE</scope>
    <source>
        <strain evidence="4">CAQ_001_2017</strain>
    </source>
</reference>
<evidence type="ECO:0000256" key="2">
    <source>
        <dbReference type="SAM" id="Phobius"/>
    </source>
</evidence>
<feature type="compositionally biased region" description="Basic and acidic residues" evidence="1">
    <location>
        <begin position="49"/>
        <end position="88"/>
    </location>
</feature>
<evidence type="ECO:0000313" key="4">
    <source>
        <dbReference type="EMBL" id="KAH0553432.1"/>
    </source>
</evidence>
<evidence type="ECO:0000256" key="3">
    <source>
        <dbReference type="SAM" id="SignalP"/>
    </source>
</evidence>
<gene>
    <name evidence="4" type="ORF">GP486_006499</name>
</gene>
<accession>A0A9P8L3M6</accession>
<feature type="chain" id="PRO_5040354095" evidence="3">
    <location>
        <begin position="16"/>
        <end position="188"/>
    </location>
</feature>